<sequence length="407" mass="44255">MNIKNNVLFHKKELRQFCNLRFIFGISYSFMIPIIPLFFDSIGISTVVIGTVMSLYGVSKALAQIPFGMVSDAIGDKLLLIISLSVMTFVPFFYTISHTQILASAIYIVQGGILGMAAPATFSILSRSLDEEKRGECTGLASAVFTLGGGIGAAVGGFIVSKYNNYNIVFYITSIGIFFSVVFAVFKIKKSSGTIKKNKPIKKGIKVNSRVKVIFKDIRKYKLGCKIILLGSIAFLGDFIFGCIVSVFPFYGQQVLGASIGYTSAIISMYLFVFGFGAPIAGWISDKIGNKKQLLISFMIMSAALLGLYFVRGLIIFTSIIIIYFLGATFLNAALQSLLSEFGDNDNIKGIVFGVVGAFEAFGYALGPIVSAYIYGLNKSLLFLNLLIVSILVSVIDLILCKKAYIT</sequence>
<feature type="transmembrane region" description="Helical" evidence="7">
    <location>
        <begin position="317"/>
        <end position="339"/>
    </location>
</feature>
<feature type="transmembrane region" description="Helical" evidence="7">
    <location>
        <begin position="102"/>
        <end position="125"/>
    </location>
</feature>
<reference evidence="9 10" key="1">
    <citation type="submission" date="2014-07" db="EMBL/GenBank/DDBJ databases">
        <title>Draft genome of Clostridium sulfidigenes 113A isolated from sediments associated with methane hydrate from Krishna Godavari basin.</title>
        <authorList>
            <person name="Honkalas V.S."/>
            <person name="Dabir A.P."/>
            <person name="Arora P."/>
            <person name="Dhakephalkar P.K."/>
        </authorList>
    </citation>
    <scope>NUCLEOTIDE SEQUENCE [LARGE SCALE GENOMIC DNA]</scope>
    <source>
        <strain evidence="9 10">113A</strain>
    </source>
</reference>
<dbReference type="PROSITE" id="PS50850">
    <property type="entry name" value="MFS"/>
    <property type="match status" value="1"/>
</dbReference>
<feature type="transmembrane region" description="Helical" evidence="7">
    <location>
        <begin position="227"/>
        <end position="248"/>
    </location>
</feature>
<feature type="transmembrane region" description="Helical" evidence="7">
    <location>
        <begin position="381"/>
        <end position="401"/>
    </location>
</feature>
<feature type="transmembrane region" description="Helical" evidence="7">
    <location>
        <begin position="351"/>
        <end position="375"/>
    </location>
</feature>
<name>A0A084JFL2_9CLOT</name>
<protein>
    <submittedName>
        <fullName evidence="9">MFS transporter</fullName>
    </submittedName>
</protein>
<dbReference type="InterPro" id="IPR001958">
    <property type="entry name" value="Tet-R_TetA/multi-R_MdtG-like"/>
</dbReference>
<dbReference type="GO" id="GO:0005886">
    <property type="term" value="C:plasma membrane"/>
    <property type="evidence" value="ECO:0007669"/>
    <property type="project" value="UniProtKB-SubCell"/>
</dbReference>
<evidence type="ECO:0000256" key="4">
    <source>
        <dbReference type="ARBA" id="ARBA00022692"/>
    </source>
</evidence>
<keyword evidence="3" id="KW-1003">Cell membrane</keyword>
<dbReference type="GO" id="GO:0022857">
    <property type="term" value="F:transmembrane transporter activity"/>
    <property type="evidence" value="ECO:0007669"/>
    <property type="project" value="InterPro"/>
</dbReference>
<comment type="subcellular location">
    <subcellularLocation>
        <location evidence="1">Cell membrane</location>
        <topology evidence="1">Multi-pass membrane protein</topology>
    </subcellularLocation>
</comment>
<feature type="transmembrane region" description="Helical" evidence="7">
    <location>
        <begin position="45"/>
        <end position="66"/>
    </location>
</feature>
<dbReference type="Gene3D" id="1.20.1250.20">
    <property type="entry name" value="MFS general substrate transporter like domains"/>
    <property type="match status" value="2"/>
</dbReference>
<dbReference type="PANTHER" id="PTHR23517:SF3">
    <property type="entry name" value="INTEGRAL MEMBRANE TRANSPORT PROTEIN"/>
    <property type="match status" value="1"/>
</dbReference>
<evidence type="ECO:0000313" key="9">
    <source>
        <dbReference type="EMBL" id="KEZ87746.1"/>
    </source>
</evidence>
<evidence type="ECO:0000313" key="10">
    <source>
        <dbReference type="Proteomes" id="UP000028542"/>
    </source>
</evidence>
<dbReference type="Proteomes" id="UP000028542">
    <property type="component" value="Unassembled WGS sequence"/>
</dbReference>
<keyword evidence="6 7" id="KW-0472">Membrane</keyword>
<accession>A0A084JFL2</accession>
<feature type="transmembrane region" description="Helical" evidence="7">
    <location>
        <begin position="166"/>
        <end position="186"/>
    </location>
</feature>
<evidence type="ECO:0000256" key="3">
    <source>
        <dbReference type="ARBA" id="ARBA00022475"/>
    </source>
</evidence>
<keyword evidence="5 7" id="KW-1133">Transmembrane helix</keyword>
<dbReference type="AlphaFoldDB" id="A0A084JFL2"/>
<dbReference type="InterPro" id="IPR020846">
    <property type="entry name" value="MFS_dom"/>
</dbReference>
<dbReference type="Pfam" id="PF07690">
    <property type="entry name" value="MFS_1"/>
    <property type="match status" value="1"/>
</dbReference>
<dbReference type="RefSeq" id="WP_035130695.1">
    <property type="nucleotide sequence ID" value="NZ_JPMD01000008.1"/>
</dbReference>
<dbReference type="CDD" id="cd17325">
    <property type="entry name" value="MFS_MdtG_SLC18_like"/>
    <property type="match status" value="1"/>
</dbReference>
<dbReference type="eggNOG" id="COG2814">
    <property type="taxonomic scope" value="Bacteria"/>
</dbReference>
<dbReference type="InterPro" id="IPR036259">
    <property type="entry name" value="MFS_trans_sf"/>
</dbReference>
<evidence type="ECO:0000256" key="7">
    <source>
        <dbReference type="SAM" id="Phobius"/>
    </source>
</evidence>
<dbReference type="PANTHER" id="PTHR23517">
    <property type="entry name" value="RESISTANCE PROTEIN MDTM, PUTATIVE-RELATED-RELATED"/>
    <property type="match status" value="1"/>
</dbReference>
<evidence type="ECO:0000256" key="6">
    <source>
        <dbReference type="ARBA" id="ARBA00023136"/>
    </source>
</evidence>
<gene>
    <name evidence="9" type="ORF">IO99_04365</name>
</gene>
<feature type="transmembrane region" description="Helical" evidence="7">
    <location>
        <begin position="294"/>
        <end position="311"/>
    </location>
</feature>
<dbReference type="InterPro" id="IPR011701">
    <property type="entry name" value="MFS"/>
</dbReference>
<keyword evidence="2" id="KW-0813">Transport</keyword>
<feature type="transmembrane region" description="Helical" evidence="7">
    <location>
        <begin position="78"/>
        <end position="96"/>
    </location>
</feature>
<evidence type="ECO:0000256" key="5">
    <source>
        <dbReference type="ARBA" id="ARBA00022989"/>
    </source>
</evidence>
<feature type="transmembrane region" description="Helical" evidence="7">
    <location>
        <begin position="137"/>
        <end position="160"/>
    </location>
</feature>
<feature type="transmembrane region" description="Helical" evidence="7">
    <location>
        <begin position="20"/>
        <end position="39"/>
    </location>
</feature>
<dbReference type="InterPro" id="IPR050171">
    <property type="entry name" value="MFS_Transporters"/>
</dbReference>
<evidence type="ECO:0000259" key="8">
    <source>
        <dbReference type="PROSITE" id="PS50850"/>
    </source>
</evidence>
<feature type="domain" description="Major facilitator superfamily (MFS) profile" evidence="8">
    <location>
        <begin position="13"/>
        <end position="405"/>
    </location>
</feature>
<feature type="transmembrane region" description="Helical" evidence="7">
    <location>
        <begin position="260"/>
        <end position="282"/>
    </location>
</feature>
<evidence type="ECO:0000256" key="2">
    <source>
        <dbReference type="ARBA" id="ARBA00022448"/>
    </source>
</evidence>
<comment type="caution">
    <text evidence="9">The sequence shown here is derived from an EMBL/GenBank/DDBJ whole genome shotgun (WGS) entry which is preliminary data.</text>
</comment>
<organism evidence="9 10">
    <name type="scientific">Clostridium sulfidigenes</name>
    <dbReference type="NCBI Taxonomy" id="318464"/>
    <lineage>
        <taxon>Bacteria</taxon>
        <taxon>Bacillati</taxon>
        <taxon>Bacillota</taxon>
        <taxon>Clostridia</taxon>
        <taxon>Eubacteriales</taxon>
        <taxon>Clostridiaceae</taxon>
        <taxon>Clostridium</taxon>
    </lineage>
</organism>
<keyword evidence="10" id="KW-1185">Reference proteome</keyword>
<proteinExistence type="predicted"/>
<dbReference type="STRING" id="318464.IO99_04365"/>
<keyword evidence="4 7" id="KW-0812">Transmembrane</keyword>
<dbReference type="PRINTS" id="PR01035">
    <property type="entry name" value="TCRTETA"/>
</dbReference>
<evidence type="ECO:0000256" key="1">
    <source>
        <dbReference type="ARBA" id="ARBA00004651"/>
    </source>
</evidence>
<dbReference type="EMBL" id="JPMD01000008">
    <property type="protein sequence ID" value="KEZ87746.1"/>
    <property type="molecule type" value="Genomic_DNA"/>
</dbReference>
<dbReference type="SUPFAM" id="SSF103473">
    <property type="entry name" value="MFS general substrate transporter"/>
    <property type="match status" value="1"/>
</dbReference>